<name>A0A507E5T0_9FUNG</name>
<dbReference type="Pfam" id="PF00722">
    <property type="entry name" value="Glyco_hydro_16"/>
    <property type="match status" value="1"/>
</dbReference>
<feature type="domain" description="LysM" evidence="6">
    <location>
        <begin position="291"/>
        <end position="337"/>
    </location>
</feature>
<evidence type="ECO:0000259" key="5">
    <source>
        <dbReference type="PROSITE" id="PS51762"/>
    </source>
</evidence>
<dbReference type="InterPro" id="IPR000757">
    <property type="entry name" value="Beta-glucanase-like"/>
</dbReference>
<dbReference type="SUPFAM" id="SSF49899">
    <property type="entry name" value="Concanavalin A-like lectins/glucanases"/>
    <property type="match status" value="1"/>
</dbReference>
<reference evidence="7 8" key="1">
    <citation type="journal article" date="2019" name="Sci. Rep.">
        <title>Comparative genomics of chytrid fungi reveal insights into the obligate biotrophic and pathogenic lifestyle of Synchytrium endobioticum.</title>
        <authorList>
            <person name="van de Vossenberg B.T.L.H."/>
            <person name="Warris S."/>
            <person name="Nguyen H.D.T."/>
            <person name="van Gent-Pelzer M.P.E."/>
            <person name="Joly D.L."/>
            <person name="van de Geest H.C."/>
            <person name="Bonants P.J.M."/>
            <person name="Smith D.S."/>
            <person name="Levesque C.A."/>
            <person name="van der Lee T.A.J."/>
        </authorList>
    </citation>
    <scope>NUCLEOTIDE SEQUENCE [LARGE SCALE GENOMIC DNA]</scope>
    <source>
        <strain evidence="7 8">CBS 809.83</strain>
    </source>
</reference>
<dbReference type="PANTHER" id="PTHR34997">
    <property type="entry name" value="AM15"/>
    <property type="match status" value="1"/>
</dbReference>
<evidence type="ECO:0000256" key="3">
    <source>
        <dbReference type="SAM" id="MobiDB-lite"/>
    </source>
</evidence>
<evidence type="ECO:0000256" key="4">
    <source>
        <dbReference type="SAM" id="SignalP"/>
    </source>
</evidence>
<organism evidence="7 8">
    <name type="scientific">Powellomyces hirtus</name>
    <dbReference type="NCBI Taxonomy" id="109895"/>
    <lineage>
        <taxon>Eukaryota</taxon>
        <taxon>Fungi</taxon>
        <taxon>Fungi incertae sedis</taxon>
        <taxon>Chytridiomycota</taxon>
        <taxon>Chytridiomycota incertae sedis</taxon>
        <taxon>Chytridiomycetes</taxon>
        <taxon>Spizellomycetales</taxon>
        <taxon>Powellomycetaceae</taxon>
        <taxon>Powellomyces</taxon>
    </lineage>
</organism>
<dbReference type="GO" id="GO:0008061">
    <property type="term" value="F:chitin binding"/>
    <property type="evidence" value="ECO:0007669"/>
    <property type="project" value="UniProtKB-KW"/>
</dbReference>
<feature type="domain" description="LysM" evidence="6">
    <location>
        <begin position="378"/>
        <end position="424"/>
    </location>
</feature>
<feature type="chain" id="PRO_5021280465" description="GH16 domain-containing protein" evidence="4">
    <location>
        <begin position="19"/>
        <end position="794"/>
    </location>
</feature>
<keyword evidence="1" id="KW-0147">Chitin-binding</keyword>
<protein>
    <recommendedName>
        <fullName evidence="9">GH16 domain-containing protein</fullName>
    </recommendedName>
</protein>
<feature type="domain" description="LysM" evidence="6">
    <location>
        <begin position="664"/>
        <end position="710"/>
    </location>
</feature>
<dbReference type="InterPro" id="IPR013320">
    <property type="entry name" value="ConA-like_dom_sf"/>
</dbReference>
<gene>
    <name evidence="7" type="ORF">PhCBS80983_g02486</name>
</gene>
<feature type="domain" description="GH16" evidence="5">
    <location>
        <begin position="39"/>
        <end position="252"/>
    </location>
</feature>
<dbReference type="InterPro" id="IPR018392">
    <property type="entry name" value="LysM"/>
</dbReference>
<evidence type="ECO:0000313" key="8">
    <source>
        <dbReference type="Proteomes" id="UP000318582"/>
    </source>
</evidence>
<dbReference type="GO" id="GO:0004553">
    <property type="term" value="F:hydrolase activity, hydrolyzing O-glycosyl compounds"/>
    <property type="evidence" value="ECO:0007669"/>
    <property type="project" value="InterPro"/>
</dbReference>
<dbReference type="PROSITE" id="PS51782">
    <property type="entry name" value="LYSM"/>
    <property type="match status" value="5"/>
</dbReference>
<evidence type="ECO:0000313" key="7">
    <source>
        <dbReference type="EMBL" id="TPX59429.1"/>
    </source>
</evidence>
<dbReference type="GO" id="GO:0005975">
    <property type="term" value="P:carbohydrate metabolic process"/>
    <property type="evidence" value="ECO:0007669"/>
    <property type="project" value="InterPro"/>
</dbReference>
<accession>A0A507E5T0</accession>
<evidence type="ECO:0000256" key="1">
    <source>
        <dbReference type="ARBA" id="ARBA00022669"/>
    </source>
</evidence>
<proteinExistence type="predicted"/>
<dbReference type="AlphaFoldDB" id="A0A507E5T0"/>
<feature type="compositionally biased region" description="Low complexity" evidence="3">
    <location>
        <begin position="352"/>
        <end position="368"/>
    </location>
</feature>
<evidence type="ECO:0008006" key="9">
    <source>
        <dbReference type="Google" id="ProtNLM"/>
    </source>
</evidence>
<dbReference type="CDD" id="cd00118">
    <property type="entry name" value="LysM"/>
    <property type="match status" value="5"/>
</dbReference>
<dbReference type="InterPro" id="IPR036779">
    <property type="entry name" value="LysM_dom_sf"/>
</dbReference>
<evidence type="ECO:0000259" key="6">
    <source>
        <dbReference type="PROSITE" id="PS51782"/>
    </source>
</evidence>
<feature type="domain" description="LysM" evidence="6">
    <location>
        <begin position="476"/>
        <end position="522"/>
    </location>
</feature>
<dbReference type="SUPFAM" id="SSF54106">
    <property type="entry name" value="LysM domain"/>
    <property type="match status" value="4"/>
</dbReference>
<keyword evidence="4" id="KW-0732">Signal</keyword>
<dbReference type="EMBL" id="QEAQ01000025">
    <property type="protein sequence ID" value="TPX59429.1"/>
    <property type="molecule type" value="Genomic_DNA"/>
</dbReference>
<dbReference type="InterPro" id="IPR052210">
    <property type="entry name" value="LysM1-like"/>
</dbReference>
<feature type="signal peptide" evidence="4">
    <location>
        <begin position="1"/>
        <end position="18"/>
    </location>
</feature>
<keyword evidence="8" id="KW-1185">Reference proteome</keyword>
<dbReference type="Gene3D" id="2.60.120.200">
    <property type="match status" value="1"/>
</dbReference>
<dbReference type="Proteomes" id="UP000318582">
    <property type="component" value="Unassembled WGS sequence"/>
</dbReference>
<feature type="domain" description="LysM" evidence="6">
    <location>
        <begin position="548"/>
        <end position="593"/>
    </location>
</feature>
<dbReference type="SMART" id="SM00257">
    <property type="entry name" value="LysM"/>
    <property type="match status" value="6"/>
</dbReference>
<keyword evidence="2" id="KW-0843">Virulence</keyword>
<dbReference type="PROSITE" id="PS51762">
    <property type="entry name" value="GH16_2"/>
    <property type="match status" value="1"/>
</dbReference>
<dbReference type="Gene3D" id="3.10.350.10">
    <property type="entry name" value="LysM domain"/>
    <property type="match status" value="6"/>
</dbReference>
<feature type="region of interest" description="Disordered" evidence="3">
    <location>
        <begin position="348"/>
        <end position="372"/>
    </location>
</feature>
<dbReference type="Pfam" id="PF01476">
    <property type="entry name" value="LysM"/>
    <property type="match status" value="6"/>
</dbReference>
<dbReference type="STRING" id="109895.A0A507E5T0"/>
<sequence>MFLLKLTSMVAMAAVAAGQTINPPVTGNCVSGTYSMTDKSKWILDIPSINRLPTNFSPNKYEFVAQNNAKNMRWPGDRVYFDLKAPPDNAVVRAAWSRYMLYGKITVQLASSKAPGMCSAFITFSDVEDEIDFEMIGAAPNSAYTNVFYKGIAEYTHSTSANIGDISALHTYEIDWTSTAIKWSVDGKLLRTVTPGSENAKSTKLPKGQNWFPNTPSLVMFSIWQGTWAGNADWRTAKQQTASFKNFKVQCYNDKNQPVPEWPVGSSKYVYGDPEKSMRPSELIPGTPCAKTYTVATGDNCEKIATAAKIPVDWFRALNPTIDVQCHNIWVGQDVCIAAGKFGATTSASPVATPGAPSKSSPAGPESALPDPNAPCGKTYAVVAGDTCEKIATAAKISMAWLRALNPTVDADCYNLWVGQKICVTPGTAPATTSSTKAASTTPTPAAAVTTPAVLPKAPTTAPVIASPDPNAACTKHYTVDSGDTCEKIATAAQISVDWFCALNPAVDANCYNLWVGQTVCVAAGTAPAPKPSATFIPHSYAVPGCVQQYSVAKDDYCYKISDSFGLSLQQFYAINKADLNCDKLEEGQLVCVKAPGASPPAPATSAKATTLSVATSSRSIPAATVKTGTIKIAAPSPATTPKTTAAPVPPAPTVATAASGCTRYYVTWGIESCQTIARAIGATMTQLVKMNPHLSPNCPVLPRGTKVCLRSSTFGKRDSSEEIPLEEKIPARRSCNLDTAEEGDSCAHLAIRNDVTEAEVMAWNPGKCEPEVGDILCVSEPVIKRKRRDFDEL</sequence>
<comment type="caution">
    <text evidence="7">The sequence shown here is derived from an EMBL/GenBank/DDBJ whole genome shotgun (WGS) entry which is preliminary data.</text>
</comment>
<evidence type="ECO:0000256" key="2">
    <source>
        <dbReference type="ARBA" id="ARBA00023026"/>
    </source>
</evidence>
<dbReference type="PANTHER" id="PTHR34997:SF1">
    <property type="entry name" value="PEPTIDOGLYCAN-BINDING LYSIN DOMAIN"/>
    <property type="match status" value="1"/>
</dbReference>